<dbReference type="AlphaFoldDB" id="A0A9W7FGR7"/>
<dbReference type="GO" id="GO:0070475">
    <property type="term" value="P:rRNA base methylation"/>
    <property type="evidence" value="ECO:0007669"/>
    <property type="project" value="InterPro"/>
</dbReference>
<dbReference type="GO" id="GO:0005737">
    <property type="term" value="C:cytoplasm"/>
    <property type="evidence" value="ECO:0007669"/>
    <property type="project" value="TreeGrafter"/>
</dbReference>
<dbReference type="Pfam" id="PF10354">
    <property type="entry name" value="BMT5-like"/>
    <property type="match status" value="1"/>
</dbReference>
<keyword evidence="3" id="KW-1185">Reference proteome</keyword>
<evidence type="ECO:0000313" key="3">
    <source>
        <dbReference type="Proteomes" id="UP001165082"/>
    </source>
</evidence>
<sequence length="323" mass="35054">MDAVVSMMASSSCSILVVGPGDCSQCLAILNSGHVNLTTALYDSKLEAETKYPQAKAILTTLEAEAKGLPSPVIYSVDATALSSGDGPLGTSCTCRYDAIVFYFPHTGVPNSNLTKNVKSNRELIKGFLSAAPKLLKEGGQIQLAVKTSQPYSEWRVGEFMTELKVLGWKVQHKDVNKSLYPGYIHRLTSGQNGTLTSVSDSSGAVLYLLEPTSRVTTNLRRSPVVLHVALNSAISDANLETNITEALRAIGRDGFTAPGYGPPDMVNVLDIRARFHDAAKPDTRQFNRVLYKMERAGKITRGRPRACNMKPTWKLANDDSDE</sequence>
<comment type="caution">
    <text evidence="2">The sequence shown here is derived from an EMBL/GenBank/DDBJ whole genome shotgun (WGS) entry which is preliminary data.</text>
</comment>
<dbReference type="GO" id="GO:0070042">
    <property type="term" value="F:rRNA (uridine-N3-)-methyltransferase activity"/>
    <property type="evidence" value="ECO:0007669"/>
    <property type="project" value="InterPro"/>
</dbReference>
<proteinExistence type="predicted"/>
<evidence type="ECO:0000259" key="1">
    <source>
        <dbReference type="Pfam" id="PF10354"/>
    </source>
</evidence>
<dbReference type="PANTHER" id="PTHR11538:SF26">
    <property type="entry name" value="FERREDOXIN-FOLD ANTICODON-BINDING DOMAIN-CONTAINING PROTEIN 1"/>
    <property type="match status" value="1"/>
</dbReference>
<dbReference type="Proteomes" id="UP001165082">
    <property type="component" value="Unassembled WGS sequence"/>
</dbReference>
<organism evidence="2 3">
    <name type="scientific">Triparma retinervis</name>
    <dbReference type="NCBI Taxonomy" id="2557542"/>
    <lineage>
        <taxon>Eukaryota</taxon>
        <taxon>Sar</taxon>
        <taxon>Stramenopiles</taxon>
        <taxon>Ochrophyta</taxon>
        <taxon>Bolidophyceae</taxon>
        <taxon>Parmales</taxon>
        <taxon>Triparmaceae</taxon>
        <taxon>Triparma</taxon>
    </lineage>
</organism>
<name>A0A9W7FGR7_9STRA</name>
<evidence type="ECO:0000313" key="2">
    <source>
        <dbReference type="EMBL" id="GMI12067.1"/>
    </source>
</evidence>
<accession>A0A9W7FGR7</accession>
<reference evidence="2" key="1">
    <citation type="submission" date="2022-07" db="EMBL/GenBank/DDBJ databases">
        <title>Genome analysis of Parmales, a sister group of diatoms, reveals the evolutionary specialization of diatoms from phago-mixotrophs to photoautotrophs.</title>
        <authorList>
            <person name="Ban H."/>
            <person name="Sato S."/>
            <person name="Yoshikawa S."/>
            <person name="Kazumasa Y."/>
            <person name="Nakamura Y."/>
            <person name="Ichinomiya M."/>
            <person name="Saitoh K."/>
            <person name="Sato N."/>
            <person name="Blanc-Mathieu R."/>
            <person name="Endo H."/>
            <person name="Kuwata A."/>
            <person name="Ogata H."/>
        </authorList>
    </citation>
    <scope>NUCLEOTIDE SEQUENCE</scope>
</reference>
<dbReference type="PANTHER" id="PTHR11538">
    <property type="entry name" value="PHENYLALANYL-TRNA SYNTHETASE"/>
    <property type="match status" value="1"/>
</dbReference>
<dbReference type="InterPro" id="IPR019446">
    <property type="entry name" value="BMT5-like"/>
</dbReference>
<protein>
    <recommendedName>
        <fullName evidence="1">25S rRNA (uridine-N(3))-methyltransferase BMT5-like domain-containing protein</fullName>
    </recommendedName>
</protein>
<dbReference type="OrthoDB" id="206021at2759"/>
<dbReference type="EMBL" id="BRXZ01000458">
    <property type="protein sequence ID" value="GMI12067.1"/>
    <property type="molecule type" value="Genomic_DNA"/>
</dbReference>
<gene>
    <name evidence="2" type="ORF">TrRE_jg12829</name>
</gene>
<feature type="domain" description="25S rRNA (uridine-N(3))-methyltransferase BMT5-like" evidence="1">
    <location>
        <begin position="16"/>
        <end position="187"/>
    </location>
</feature>